<dbReference type="InterPro" id="IPR010054">
    <property type="entry name" value="Type2_sec_GspG"/>
</dbReference>
<comment type="subcellular location">
    <subcellularLocation>
        <location evidence="1">Cell inner membrane</location>
        <topology evidence="1">Single-pass membrane protein</topology>
    </subcellularLocation>
</comment>
<protein>
    <recommendedName>
        <fullName evidence="3">Type II secretion system core protein G</fullName>
    </recommendedName>
</protein>
<dbReference type="EMBL" id="MFIW01000020">
    <property type="protein sequence ID" value="OGF98025.1"/>
    <property type="molecule type" value="Genomic_DNA"/>
</dbReference>
<feature type="transmembrane region" description="Helical" evidence="11">
    <location>
        <begin position="21"/>
        <end position="43"/>
    </location>
</feature>
<feature type="domain" description="Type II secretion system protein GspG C-terminal" evidence="12">
    <location>
        <begin position="41"/>
        <end position="153"/>
    </location>
</feature>
<accession>A0A1F5YCW3</accession>
<evidence type="ECO:0000256" key="5">
    <source>
        <dbReference type="ARBA" id="ARBA00022481"/>
    </source>
</evidence>
<dbReference type="GO" id="GO:0015628">
    <property type="term" value="P:protein secretion by the type II secretion system"/>
    <property type="evidence" value="ECO:0007669"/>
    <property type="project" value="InterPro"/>
</dbReference>
<keyword evidence="8 11" id="KW-1133">Transmembrane helix</keyword>
<dbReference type="Gene3D" id="3.30.700.10">
    <property type="entry name" value="Glycoprotein, Type 4 Pilin"/>
    <property type="match status" value="1"/>
</dbReference>
<dbReference type="NCBIfam" id="TIGR01710">
    <property type="entry name" value="typeII_sec_gspG"/>
    <property type="match status" value="1"/>
</dbReference>
<dbReference type="PANTHER" id="PTHR30093">
    <property type="entry name" value="GENERAL SECRETION PATHWAY PROTEIN G"/>
    <property type="match status" value="1"/>
</dbReference>
<comment type="similarity">
    <text evidence="2">Belongs to the GSP G family.</text>
</comment>
<evidence type="ECO:0000256" key="9">
    <source>
        <dbReference type="ARBA" id="ARBA00023136"/>
    </source>
</evidence>
<evidence type="ECO:0000256" key="8">
    <source>
        <dbReference type="ARBA" id="ARBA00022989"/>
    </source>
</evidence>
<dbReference type="AlphaFoldDB" id="A0A1F5YCW3"/>
<evidence type="ECO:0000256" key="2">
    <source>
        <dbReference type="ARBA" id="ARBA00009984"/>
    </source>
</evidence>
<gene>
    <name evidence="13" type="ORF">A2Z06_01810</name>
</gene>
<feature type="compositionally biased region" description="Acidic residues" evidence="10">
    <location>
        <begin position="141"/>
        <end position="154"/>
    </location>
</feature>
<keyword evidence="4" id="KW-1003">Cell membrane</keyword>
<keyword evidence="5" id="KW-0488">Methylation</keyword>
<dbReference type="InterPro" id="IPR000983">
    <property type="entry name" value="Bac_GSPG_pilin"/>
</dbReference>
<evidence type="ECO:0000259" key="12">
    <source>
        <dbReference type="Pfam" id="PF08334"/>
    </source>
</evidence>
<proteinExistence type="inferred from homology"/>
<evidence type="ECO:0000256" key="1">
    <source>
        <dbReference type="ARBA" id="ARBA00004377"/>
    </source>
</evidence>
<dbReference type="GO" id="GO:0015627">
    <property type="term" value="C:type II protein secretion system complex"/>
    <property type="evidence" value="ECO:0007669"/>
    <property type="project" value="InterPro"/>
</dbReference>
<evidence type="ECO:0000256" key="3">
    <source>
        <dbReference type="ARBA" id="ARBA00020042"/>
    </source>
</evidence>
<evidence type="ECO:0000256" key="10">
    <source>
        <dbReference type="SAM" id="MobiDB-lite"/>
    </source>
</evidence>
<dbReference type="NCBIfam" id="TIGR02532">
    <property type="entry name" value="IV_pilin_GFxxxE"/>
    <property type="match status" value="1"/>
</dbReference>
<evidence type="ECO:0000313" key="14">
    <source>
        <dbReference type="Proteomes" id="UP000179034"/>
    </source>
</evidence>
<organism evidence="13 14">
    <name type="scientific">Candidatus Glassbacteria bacterium RBG_16_58_8</name>
    <dbReference type="NCBI Taxonomy" id="1817866"/>
    <lineage>
        <taxon>Bacteria</taxon>
        <taxon>Candidatus Glassiibacteriota</taxon>
    </lineage>
</organism>
<dbReference type="InterPro" id="IPR045584">
    <property type="entry name" value="Pilin-like"/>
</dbReference>
<comment type="caution">
    <text evidence="13">The sequence shown here is derived from an EMBL/GenBank/DDBJ whole genome shotgun (WGS) entry which is preliminary data.</text>
</comment>
<keyword evidence="7 11" id="KW-0812">Transmembrane</keyword>
<feature type="region of interest" description="Disordered" evidence="10">
    <location>
        <begin position="135"/>
        <end position="154"/>
    </location>
</feature>
<dbReference type="InterPro" id="IPR013545">
    <property type="entry name" value="T2SS_protein-GspG_C"/>
</dbReference>
<reference evidence="13 14" key="1">
    <citation type="journal article" date="2016" name="Nat. Commun.">
        <title>Thousands of microbial genomes shed light on interconnected biogeochemical processes in an aquifer system.</title>
        <authorList>
            <person name="Anantharaman K."/>
            <person name="Brown C.T."/>
            <person name="Hug L.A."/>
            <person name="Sharon I."/>
            <person name="Castelle C.J."/>
            <person name="Probst A.J."/>
            <person name="Thomas B.C."/>
            <person name="Singh A."/>
            <person name="Wilkins M.J."/>
            <person name="Karaoz U."/>
            <person name="Brodie E.L."/>
            <person name="Williams K.H."/>
            <person name="Hubbard S.S."/>
            <person name="Banfield J.F."/>
        </authorList>
    </citation>
    <scope>NUCLEOTIDE SEQUENCE [LARGE SCALE GENOMIC DNA]</scope>
</reference>
<evidence type="ECO:0000313" key="13">
    <source>
        <dbReference type="EMBL" id="OGF98025.1"/>
    </source>
</evidence>
<evidence type="ECO:0000256" key="6">
    <source>
        <dbReference type="ARBA" id="ARBA00022519"/>
    </source>
</evidence>
<dbReference type="Pfam" id="PF07963">
    <property type="entry name" value="N_methyl"/>
    <property type="match status" value="1"/>
</dbReference>
<dbReference type="PANTHER" id="PTHR30093:SF45">
    <property type="entry name" value="TYPE II SECRETION SYSTEM CORE PROTEIN G"/>
    <property type="match status" value="1"/>
</dbReference>
<dbReference type="Proteomes" id="UP000179034">
    <property type="component" value="Unassembled WGS sequence"/>
</dbReference>
<dbReference type="InterPro" id="IPR012902">
    <property type="entry name" value="N_methyl_site"/>
</dbReference>
<dbReference type="SUPFAM" id="SSF54523">
    <property type="entry name" value="Pili subunits"/>
    <property type="match status" value="1"/>
</dbReference>
<evidence type="ECO:0000256" key="7">
    <source>
        <dbReference type="ARBA" id="ARBA00022692"/>
    </source>
</evidence>
<sequence length="154" mass="16938">MDRSIGKKIGAIGASSDAFTLIELTVVIVILAVLAGLVGPRLFQNVSKAKVNAARTQIELLGVALDQYRLDNDGYPTTEQGLNALVREPEVPPLPPHWGGPYLRKLEVPLDPWERPYHYISPGEVNLDSYDLYTLGHDGEEGGEDEDQDIASWE</sequence>
<dbReference type="PRINTS" id="PR00813">
    <property type="entry name" value="BCTERIALGSPG"/>
</dbReference>
<evidence type="ECO:0000256" key="4">
    <source>
        <dbReference type="ARBA" id="ARBA00022475"/>
    </source>
</evidence>
<evidence type="ECO:0000256" key="11">
    <source>
        <dbReference type="SAM" id="Phobius"/>
    </source>
</evidence>
<name>A0A1F5YCW3_9BACT</name>
<keyword evidence="9 11" id="KW-0472">Membrane</keyword>
<dbReference type="Pfam" id="PF08334">
    <property type="entry name" value="T2SSG"/>
    <property type="match status" value="1"/>
</dbReference>
<keyword evidence="6" id="KW-0997">Cell inner membrane</keyword>
<dbReference type="GO" id="GO:0005886">
    <property type="term" value="C:plasma membrane"/>
    <property type="evidence" value="ECO:0007669"/>
    <property type="project" value="UniProtKB-SubCell"/>
</dbReference>